<dbReference type="Proteomes" id="UP001299608">
    <property type="component" value="Unassembled WGS sequence"/>
</dbReference>
<dbReference type="EMBL" id="JAKNGE010000026">
    <property type="protein sequence ID" value="MCG4747627.1"/>
    <property type="molecule type" value="Genomic_DNA"/>
</dbReference>
<organism evidence="1 4">
    <name type="scientific">Enterocloster aldenensis</name>
    <dbReference type="NCBI Taxonomy" id="358742"/>
    <lineage>
        <taxon>Bacteria</taxon>
        <taxon>Bacillati</taxon>
        <taxon>Bacillota</taxon>
        <taxon>Clostridia</taxon>
        <taxon>Lachnospirales</taxon>
        <taxon>Lachnospiraceae</taxon>
        <taxon>Enterocloster</taxon>
    </lineage>
</organism>
<reference evidence="2" key="2">
    <citation type="submission" date="2020-02" db="EMBL/GenBank/DDBJ databases">
        <authorList>
            <person name="Littmann E."/>
            <person name="Sorbara M."/>
        </authorList>
    </citation>
    <scope>NUCLEOTIDE SEQUENCE</scope>
    <source>
        <strain evidence="2">MSK.1.17</strain>
    </source>
</reference>
<evidence type="ECO:0000313" key="4">
    <source>
        <dbReference type="Proteomes" id="UP001299608"/>
    </source>
</evidence>
<sequence length="71" mass="7731">MGINAHDKGAEAGGMPASAPFTVAAPITGKEIKRKYFYLVFNVENNFLCAILVIREINLDRITLYGKGEAT</sequence>
<dbReference type="GeneID" id="97207159"/>
<name>A0AAX1SLT4_9FIRM</name>
<dbReference type="RefSeq" id="WP_117559238.1">
    <property type="nucleotide sequence ID" value="NZ_BAABZL010000001.1"/>
</dbReference>
<gene>
    <name evidence="2" type="ORF">G5B36_28070</name>
    <name evidence="1" type="ORF">L0N08_19545</name>
</gene>
<protein>
    <submittedName>
        <fullName evidence="1">Uncharacterized protein</fullName>
    </submittedName>
</protein>
<dbReference type="AlphaFoldDB" id="A0AAX1SLT4"/>
<proteinExistence type="predicted"/>
<accession>A0AAX1SLT4</accession>
<reference evidence="1" key="3">
    <citation type="submission" date="2022-01" db="EMBL/GenBank/DDBJ databases">
        <title>Collection of gut derived symbiotic bacterial strains cultured from healthy donors.</title>
        <authorList>
            <person name="Lin H."/>
            <person name="Kohout C."/>
            <person name="Waligurski E."/>
            <person name="Pamer E.G."/>
        </authorList>
    </citation>
    <scope>NUCLEOTIDE SEQUENCE</scope>
    <source>
        <strain evidence="1">DFI.6.55</strain>
    </source>
</reference>
<evidence type="ECO:0000313" key="2">
    <source>
        <dbReference type="EMBL" id="NSJ52508.1"/>
    </source>
</evidence>
<evidence type="ECO:0000313" key="1">
    <source>
        <dbReference type="EMBL" id="MCG4747627.1"/>
    </source>
</evidence>
<reference evidence="2 3" key="1">
    <citation type="journal article" date="2020" name="Cell Host Microbe">
        <title>Functional and Genomic Variation between Human-Derived Isolates of Lachnospiraceae Reveals Inter- and Intra-Species Diversity.</title>
        <authorList>
            <person name="Sorbara M.T."/>
            <person name="Littmann E.R."/>
            <person name="Fontana E."/>
            <person name="Moody T.U."/>
            <person name="Kohout C.E."/>
            <person name="Gjonbalaj M."/>
            <person name="Eaton V."/>
            <person name="Seok R."/>
            <person name="Leiner I.M."/>
            <person name="Pamer E.G."/>
        </authorList>
    </citation>
    <scope>NUCLEOTIDE SEQUENCE [LARGE SCALE GENOMIC DNA]</scope>
    <source>
        <strain evidence="2 3">MSK.1.17</strain>
    </source>
</reference>
<keyword evidence="3" id="KW-1185">Reference proteome</keyword>
<dbReference type="EMBL" id="JAAITT010000077">
    <property type="protein sequence ID" value="NSJ52508.1"/>
    <property type="molecule type" value="Genomic_DNA"/>
</dbReference>
<dbReference type="Proteomes" id="UP000669239">
    <property type="component" value="Unassembled WGS sequence"/>
</dbReference>
<evidence type="ECO:0000313" key="3">
    <source>
        <dbReference type="Proteomes" id="UP000669239"/>
    </source>
</evidence>
<comment type="caution">
    <text evidence="1">The sequence shown here is derived from an EMBL/GenBank/DDBJ whole genome shotgun (WGS) entry which is preliminary data.</text>
</comment>